<dbReference type="SUPFAM" id="SSF52540">
    <property type="entry name" value="P-loop containing nucleoside triphosphate hydrolases"/>
    <property type="match status" value="1"/>
</dbReference>
<dbReference type="Proteomes" id="UP000285310">
    <property type="component" value="Unassembled WGS sequence"/>
</dbReference>
<organism evidence="2 3">
    <name type="scientific">Salinisphaera japonica YTM-1</name>
    <dbReference type="NCBI Taxonomy" id="1209778"/>
    <lineage>
        <taxon>Bacteria</taxon>
        <taxon>Pseudomonadati</taxon>
        <taxon>Pseudomonadota</taxon>
        <taxon>Gammaproteobacteria</taxon>
        <taxon>Salinisphaerales</taxon>
        <taxon>Salinisphaeraceae</taxon>
        <taxon>Salinisphaera</taxon>
    </lineage>
</organism>
<protein>
    <submittedName>
        <fullName evidence="2">SOS cell division inhibitor SulA</fullName>
    </submittedName>
</protein>
<proteinExistence type="predicted"/>
<dbReference type="InterPro" id="IPR027417">
    <property type="entry name" value="P-loop_NTPase"/>
</dbReference>
<dbReference type="RefSeq" id="WP_123656621.1">
    <property type="nucleotide sequence ID" value="NZ_AYKG01000001.1"/>
</dbReference>
<keyword evidence="2" id="KW-0131">Cell cycle</keyword>
<dbReference type="AlphaFoldDB" id="A0A423Q2A8"/>
<feature type="compositionally biased region" description="Polar residues" evidence="1">
    <location>
        <begin position="240"/>
        <end position="253"/>
    </location>
</feature>
<dbReference type="OrthoDB" id="9811176at2"/>
<name>A0A423Q2A8_9GAMM</name>
<accession>A0A423Q2A8</accession>
<dbReference type="Gene3D" id="3.40.50.300">
    <property type="entry name" value="P-loop containing nucleotide triphosphate hydrolases"/>
    <property type="match status" value="1"/>
</dbReference>
<dbReference type="GO" id="GO:0051301">
    <property type="term" value="P:cell division"/>
    <property type="evidence" value="ECO:0007669"/>
    <property type="project" value="UniProtKB-KW"/>
</dbReference>
<keyword evidence="2" id="KW-0132">Cell division</keyword>
<dbReference type="EMBL" id="AYKG01000001">
    <property type="protein sequence ID" value="ROO32693.1"/>
    <property type="molecule type" value="Genomic_DNA"/>
</dbReference>
<evidence type="ECO:0000313" key="2">
    <source>
        <dbReference type="EMBL" id="ROO32693.1"/>
    </source>
</evidence>
<sequence length="292" mass="32244">MKDDATTSSPQTTAKIEADWQRLGVHRASQAARPITWSTGLAALDRILPGQGYPLASVTEWLIERSGMGELSLLLAGLGPRLQANPSQRLVLVNPPYALNAPALDAATIDRGRMPVLRCTTPAEAIWSIEQLAAAGGFVGFVLWEDQLEMTDLRRLQLASEKAGCPVFVYRHMPCARQRSPAALRLVLTQRAGQQRIEVLKCRGPGGARSRGLTLGRDRPWQQTRPKQAFRLGRIQQAPSDNEATIGTATPSRPVSLRPLKASKPHHKTDLTYCYKNIKNKNRKPKTFLYPD</sequence>
<reference evidence="2 3" key="1">
    <citation type="submission" date="2013-10" db="EMBL/GenBank/DDBJ databases">
        <title>Salinisphaera japonica YTM-1 Genome Sequencing.</title>
        <authorList>
            <person name="Lai Q."/>
            <person name="Li C."/>
            <person name="Shao Z."/>
        </authorList>
    </citation>
    <scope>NUCLEOTIDE SEQUENCE [LARGE SCALE GENOMIC DNA]</scope>
    <source>
        <strain evidence="2 3">YTM-1</strain>
    </source>
</reference>
<keyword evidence="3" id="KW-1185">Reference proteome</keyword>
<evidence type="ECO:0000256" key="1">
    <source>
        <dbReference type="SAM" id="MobiDB-lite"/>
    </source>
</evidence>
<evidence type="ECO:0000313" key="3">
    <source>
        <dbReference type="Proteomes" id="UP000285310"/>
    </source>
</evidence>
<dbReference type="InParanoid" id="A0A423Q2A8"/>
<feature type="region of interest" description="Disordered" evidence="1">
    <location>
        <begin position="240"/>
        <end position="260"/>
    </location>
</feature>
<gene>
    <name evidence="2" type="ORF">SAJA_00105</name>
</gene>
<comment type="caution">
    <text evidence="2">The sequence shown here is derived from an EMBL/GenBank/DDBJ whole genome shotgun (WGS) entry which is preliminary data.</text>
</comment>